<organism evidence="2 3">
    <name type="scientific">Brachybacterium tyrofermentans</name>
    <dbReference type="NCBI Taxonomy" id="47848"/>
    <lineage>
        <taxon>Bacteria</taxon>
        <taxon>Bacillati</taxon>
        <taxon>Actinomycetota</taxon>
        <taxon>Actinomycetes</taxon>
        <taxon>Micrococcales</taxon>
        <taxon>Dermabacteraceae</taxon>
        <taxon>Brachybacterium</taxon>
    </lineage>
</organism>
<dbReference type="Pfam" id="PF01909">
    <property type="entry name" value="NTP_transf_2"/>
    <property type="match status" value="1"/>
</dbReference>
<dbReference type="SUPFAM" id="SSF81301">
    <property type="entry name" value="Nucleotidyltransferase"/>
    <property type="match status" value="1"/>
</dbReference>
<dbReference type="EMBL" id="JBHSLN010000023">
    <property type="protein sequence ID" value="MFC5297830.1"/>
    <property type="molecule type" value="Genomic_DNA"/>
</dbReference>
<reference evidence="3" key="1">
    <citation type="journal article" date="2019" name="Int. J. Syst. Evol. Microbiol.">
        <title>The Global Catalogue of Microorganisms (GCM) 10K type strain sequencing project: providing services to taxonomists for standard genome sequencing and annotation.</title>
        <authorList>
            <consortium name="The Broad Institute Genomics Platform"/>
            <consortium name="The Broad Institute Genome Sequencing Center for Infectious Disease"/>
            <person name="Wu L."/>
            <person name="Ma J."/>
        </authorList>
    </citation>
    <scope>NUCLEOTIDE SEQUENCE [LARGE SCALE GENOMIC DNA]</scope>
    <source>
        <strain evidence="3">CGMCC 1.16455</strain>
    </source>
</reference>
<dbReference type="GeneID" id="303297188"/>
<dbReference type="CDD" id="cd05403">
    <property type="entry name" value="NT_KNTase_like"/>
    <property type="match status" value="1"/>
</dbReference>
<keyword evidence="3" id="KW-1185">Reference proteome</keyword>
<dbReference type="Proteomes" id="UP001595937">
    <property type="component" value="Unassembled WGS sequence"/>
</dbReference>
<feature type="domain" description="Polymerase nucleotidyl transferase" evidence="1">
    <location>
        <begin position="9"/>
        <end position="70"/>
    </location>
</feature>
<dbReference type="InterPro" id="IPR002934">
    <property type="entry name" value="Polymerase_NTP_transf_dom"/>
</dbReference>
<comment type="caution">
    <text evidence="2">The sequence shown here is derived from an EMBL/GenBank/DDBJ whole genome shotgun (WGS) entry which is preliminary data.</text>
</comment>
<dbReference type="RefSeq" id="WP_193116407.1">
    <property type="nucleotide sequence ID" value="NZ_BAAAIR010000034.1"/>
</dbReference>
<evidence type="ECO:0000313" key="2">
    <source>
        <dbReference type="EMBL" id="MFC5297830.1"/>
    </source>
</evidence>
<evidence type="ECO:0000259" key="1">
    <source>
        <dbReference type="Pfam" id="PF01909"/>
    </source>
</evidence>
<accession>A0ABW0FIW8</accession>
<proteinExistence type="predicted"/>
<name>A0ABW0FIW8_9MICO</name>
<dbReference type="InterPro" id="IPR043519">
    <property type="entry name" value="NT_sf"/>
</dbReference>
<protein>
    <submittedName>
        <fullName evidence="2">Nucleotidyltransferase family protein</fullName>
    </submittedName>
</protein>
<gene>
    <name evidence="2" type="ORF">ACFPK8_09940</name>
</gene>
<sequence length="278" mass="29598">MITGARLQEVAERVAAVQGIRAVTLGGSRARGTHHADSDVDLGLYYEASELDLPALREAATSIVGSPVDVAGPGGWGPWVDGGAWLTIDGTPVDLILRDVDRVREQCRRARRGEFAVHHQTGHPLGYVDIAYAGEVATCRPLVDPRGVLEELRHGLDPYPAPLRDALVEQLRTAEFLVGGAAKVTGRGDVAYLQLCCATSLMWCAHAWHADAGAWVTTEKGLVPAVDRLPLETQDFASRATAALSTIGQDLSEPALTAAVRTVRALITTAQESLADGR</sequence>
<evidence type="ECO:0000313" key="3">
    <source>
        <dbReference type="Proteomes" id="UP001595937"/>
    </source>
</evidence>
<dbReference type="Gene3D" id="3.30.460.10">
    <property type="entry name" value="Beta Polymerase, domain 2"/>
    <property type="match status" value="1"/>
</dbReference>